<reference evidence="3" key="1">
    <citation type="submission" date="2016-10" db="EMBL/GenBank/DDBJ databases">
        <title>CRISPR-Cas defence system in Roseofilum reptotaenium: evidence of a bacteriophage-cyanobacterium arms race in the coral black band disease.</title>
        <authorList>
            <person name="Buerger P."/>
            <person name="Wood-Charlson E.M."/>
            <person name="Weynberg K.D."/>
            <person name="Willis B."/>
            <person name="Van Oppen M.J."/>
        </authorList>
    </citation>
    <scope>NUCLEOTIDE SEQUENCE [LARGE SCALE GENOMIC DNA]</scope>
    <source>
        <strain evidence="3">AO1-A</strain>
    </source>
</reference>
<dbReference type="SUPFAM" id="SSF52172">
    <property type="entry name" value="CheY-like"/>
    <property type="match status" value="1"/>
</dbReference>
<proteinExistence type="predicted"/>
<dbReference type="STRING" id="1925591.BI308_10250"/>
<protein>
    <recommendedName>
        <fullName evidence="2">Response regulatory domain-containing protein</fullName>
    </recommendedName>
</protein>
<dbReference type="AlphaFoldDB" id="A0A1L9QSL9"/>
<dbReference type="EMBL" id="MLAW01000014">
    <property type="protein sequence ID" value="OJJ25695.1"/>
    <property type="molecule type" value="Genomic_DNA"/>
</dbReference>
<evidence type="ECO:0000313" key="3">
    <source>
        <dbReference type="EMBL" id="OJJ25695.1"/>
    </source>
</evidence>
<dbReference type="PROSITE" id="PS50110">
    <property type="entry name" value="RESPONSE_REGULATORY"/>
    <property type="match status" value="1"/>
</dbReference>
<dbReference type="InterPro" id="IPR001789">
    <property type="entry name" value="Sig_transdc_resp-reg_receiver"/>
</dbReference>
<comment type="caution">
    <text evidence="1">Lacks conserved residue(s) required for the propagation of feature annotation.</text>
</comment>
<dbReference type="CDD" id="cd00156">
    <property type="entry name" value="REC"/>
    <property type="match status" value="1"/>
</dbReference>
<gene>
    <name evidence="3" type="ORF">BI308_10250</name>
</gene>
<name>A0A1L9QSL9_9CYAN</name>
<dbReference type="Gene3D" id="3.40.50.2300">
    <property type="match status" value="1"/>
</dbReference>
<evidence type="ECO:0000313" key="4">
    <source>
        <dbReference type="Proteomes" id="UP000183940"/>
    </source>
</evidence>
<dbReference type="Proteomes" id="UP000183940">
    <property type="component" value="Unassembled WGS sequence"/>
</dbReference>
<comment type="caution">
    <text evidence="3">The sequence shown here is derived from an EMBL/GenBank/DDBJ whole genome shotgun (WGS) entry which is preliminary data.</text>
</comment>
<evidence type="ECO:0000256" key="1">
    <source>
        <dbReference type="PROSITE-ProRule" id="PRU00169"/>
    </source>
</evidence>
<feature type="domain" description="Response regulatory" evidence="2">
    <location>
        <begin position="13"/>
        <end position="128"/>
    </location>
</feature>
<keyword evidence="4" id="KW-1185">Reference proteome</keyword>
<evidence type="ECO:0000259" key="2">
    <source>
        <dbReference type="PROSITE" id="PS50110"/>
    </source>
</evidence>
<sequence length="136" mass="15033">MGFNGNMETLKNNVLVLGQELDDFNLLQSLLNHVPCRVAIAKSPEQAVTLSSQTLPSLVILSGNCHQWSADFVNQLRRQAQKCGVTIIALTDCHAPSWLHQESHLGVDGYLVKPVATDILMSVVESARLRQFCCFQ</sequence>
<dbReference type="InterPro" id="IPR011006">
    <property type="entry name" value="CheY-like_superfamily"/>
</dbReference>
<organism evidence="3 4">
    <name type="scientific">Roseofilum reptotaenium AO1-A</name>
    <dbReference type="NCBI Taxonomy" id="1925591"/>
    <lineage>
        <taxon>Bacteria</taxon>
        <taxon>Bacillati</taxon>
        <taxon>Cyanobacteriota</taxon>
        <taxon>Cyanophyceae</taxon>
        <taxon>Desertifilales</taxon>
        <taxon>Desertifilaceae</taxon>
        <taxon>Roseofilum</taxon>
    </lineage>
</organism>
<dbReference type="GO" id="GO:0000160">
    <property type="term" value="P:phosphorelay signal transduction system"/>
    <property type="evidence" value="ECO:0007669"/>
    <property type="project" value="InterPro"/>
</dbReference>
<accession>A0A1L9QSL9</accession>